<dbReference type="InterPro" id="IPR027417">
    <property type="entry name" value="P-loop_NTPase"/>
</dbReference>
<keyword evidence="9" id="KW-1185">Reference proteome</keyword>
<dbReference type="EMBL" id="JAEMNV010000006">
    <property type="protein sequence ID" value="MBJ8340963.1"/>
    <property type="molecule type" value="Genomic_DNA"/>
</dbReference>
<proteinExistence type="inferred from homology"/>
<dbReference type="RefSeq" id="WP_199705847.1">
    <property type="nucleotide sequence ID" value="NZ_JAEMNV010000006.1"/>
</dbReference>
<dbReference type="SMART" id="SM00382">
    <property type="entry name" value="AAA"/>
    <property type="match status" value="1"/>
</dbReference>
<dbReference type="InterPro" id="IPR003593">
    <property type="entry name" value="AAA+_ATPase"/>
</dbReference>
<dbReference type="SUPFAM" id="SSF52540">
    <property type="entry name" value="P-loop containing nucleoside triphosphate hydrolases"/>
    <property type="match status" value="1"/>
</dbReference>
<dbReference type="GO" id="GO:0016887">
    <property type="term" value="F:ATP hydrolysis activity"/>
    <property type="evidence" value="ECO:0007669"/>
    <property type="project" value="InterPro"/>
</dbReference>
<organism evidence="8 9">
    <name type="scientific">Antrihabitans stalagmiti</name>
    <dbReference type="NCBI Taxonomy" id="2799499"/>
    <lineage>
        <taxon>Bacteria</taxon>
        <taxon>Bacillati</taxon>
        <taxon>Actinomycetota</taxon>
        <taxon>Actinomycetes</taxon>
        <taxon>Mycobacteriales</taxon>
        <taxon>Nocardiaceae</taxon>
        <taxon>Antrihabitans</taxon>
    </lineage>
</organism>
<protein>
    <recommendedName>
        <fullName evidence="5">ABC-type quaternary amine transporter</fullName>
        <ecNumber evidence="5">7.6.2.9</ecNumber>
    </recommendedName>
</protein>
<dbReference type="Proteomes" id="UP000655868">
    <property type="component" value="Unassembled WGS sequence"/>
</dbReference>
<dbReference type="Gene3D" id="3.40.50.300">
    <property type="entry name" value="P-loop containing nucleotide triphosphate hydrolases"/>
    <property type="match status" value="1"/>
</dbReference>
<evidence type="ECO:0000259" key="7">
    <source>
        <dbReference type="PROSITE" id="PS50893"/>
    </source>
</evidence>
<dbReference type="InterPro" id="IPR017871">
    <property type="entry name" value="ABC_transporter-like_CS"/>
</dbReference>
<dbReference type="PROSITE" id="PS00211">
    <property type="entry name" value="ABC_TRANSPORTER_1"/>
    <property type="match status" value="1"/>
</dbReference>
<comment type="similarity">
    <text evidence="1">Belongs to the ABC transporter superfamily.</text>
</comment>
<evidence type="ECO:0000256" key="1">
    <source>
        <dbReference type="ARBA" id="ARBA00005417"/>
    </source>
</evidence>
<dbReference type="PANTHER" id="PTHR43117">
    <property type="entry name" value="OSMOPROTECTANT IMPORT ATP-BINDING PROTEIN OSMV"/>
    <property type="match status" value="1"/>
</dbReference>
<sequence>MIEFAHVTKQYPDGTTAVDDLDLRIDAGSFTVFVGPSGCGKTTSMRMINRMITPTSGTILVDGRDISTLDAVQLRLGMGYVIQNAGLLPHRTVVDNVATVPVLRGDSRREARRAALDVLERVGLDLSLATRYPAQLSGGQQQRVGVARALAADPPILLMDEPFSAVDPVVREDLQAEMQRLQAELNKTIVFVTHDIDEAVKLGDRIAVFGRGGRLQQYDAPQRVLAAPATDFVAEFVGRDRGYRGLSFRGAEDVVLHDIRTSTEAGLSELRLQQGEWVLVVTDAGAPRGWIDVTGVESIRAGNSLADSTSAGGSLFGRGADLRQALDSAISSPSGIGVAVNEAGAVIGGIDAGEVIAQLAEQRKAEDQARNSRHFDGQHVEATDR</sequence>
<evidence type="ECO:0000313" key="9">
    <source>
        <dbReference type="Proteomes" id="UP000655868"/>
    </source>
</evidence>
<accession>A0A934NSZ5</accession>
<evidence type="ECO:0000256" key="2">
    <source>
        <dbReference type="ARBA" id="ARBA00022448"/>
    </source>
</evidence>
<comment type="caution">
    <text evidence="8">The sequence shown here is derived from an EMBL/GenBank/DDBJ whole genome shotgun (WGS) entry which is preliminary data.</text>
</comment>
<evidence type="ECO:0000256" key="5">
    <source>
        <dbReference type="ARBA" id="ARBA00066388"/>
    </source>
</evidence>
<dbReference type="FunFam" id="3.40.50.300:FF:000425">
    <property type="entry name" value="Probable ABC transporter, ATP-binding subunit"/>
    <property type="match status" value="1"/>
</dbReference>
<reference evidence="8" key="1">
    <citation type="submission" date="2020-12" db="EMBL/GenBank/DDBJ databases">
        <title>Antrihabitans popcorni sp. nov. and Antrihabitans auranticaus sp. nov., isolated from a larva cave.</title>
        <authorList>
            <person name="Lee S.D."/>
            <person name="Kim I.S."/>
        </authorList>
    </citation>
    <scope>NUCLEOTIDE SEQUENCE</scope>
    <source>
        <strain evidence="8">YC3-6</strain>
    </source>
</reference>
<dbReference type="InterPro" id="IPR003439">
    <property type="entry name" value="ABC_transporter-like_ATP-bd"/>
</dbReference>
<keyword evidence="3" id="KW-0547">Nucleotide-binding</keyword>
<keyword evidence="2" id="KW-0813">Transport</keyword>
<gene>
    <name evidence="8" type="ORF">JGU71_18925</name>
</gene>
<evidence type="ECO:0000256" key="6">
    <source>
        <dbReference type="SAM" id="MobiDB-lite"/>
    </source>
</evidence>
<evidence type="ECO:0000313" key="8">
    <source>
        <dbReference type="EMBL" id="MBJ8340963.1"/>
    </source>
</evidence>
<evidence type="ECO:0000256" key="4">
    <source>
        <dbReference type="ARBA" id="ARBA00022840"/>
    </source>
</evidence>
<feature type="region of interest" description="Disordered" evidence="6">
    <location>
        <begin position="364"/>
        <end position="385"/>
    </location>
</feature>
<dbReference type="GO" id="GO:0005524">
    <property type="term" value="F:ATP binding"/>
    <property type="evidence" value="ECO:0007669"/>
    <property type="project" value="UniProtKB-KW"/>
</dbReference>
<keyword evidence="4 8" id="KW-0067">ATP-binding</keyword>
<name>A0A934NSZ5_9NOCA</name>
<feature type="domain" description="ABC transporter" evidence="7">
    <location>
        <begin position="2"/>
        <end position="237"/>
    </location>
</feature>
<dbReference type="Pfam" id="PF00005">
    <property type="entry name" value="ABC_tran"/>
    <property type="match status" value="1"/>
</dbReference>
<dbReference type="PROSITE" id="PS50893">
    <property type="entry name" value="ABC_TRANSPORTER_2"/>
    <property type="match status" value="1"/>
</dbReference>
<dbReference type="PANTHER" id="PTHR43117:SF4">
    <property type="entry name" value="OSMOPROTECTANT IMPORT ATP-BINDING PROTEIN OSMV"/>
    <property type="match status" value="1"/>
</dbReference>
<dbReference type="GO" id="GO:0015418">
    <property type="term" value="F:ABC-type quaternary ammonium compound transporting activity"/>
    <property type="evidence" value="ECO:0007669"/>
    <property type="project" value="UniProtKB-EC"/>
</dbReference>
<evidence type="ECO:0000256" key="3">
    <source>
        <dbReference type="ARBA" id="ARBA00022741"/>
    </source>
</evidence>
<dbReference type="AlphaFoldDB" id="A0A934NSZ5"/>
<dbReference type="EC" id="7.6.2.9" evidence="5"/>